<dbReference type="InterPro" id="IPR056850">
    <property type="entry name" value="ARM_UBP34_24_USP9X_Y"/>
</dbReference>
<sequence>MLYEYIGGLEVTYGNALAGGGGFHRVTTTAGSAAEVTPATYLWYKLTSNLSVETPSTPTASGQQKSKGREKEKKREAIPTAIVQLHVAGEAEDTAGGFPHVPNARNGSWCRMEKALDRQKGLFLWYYLAEWRGPESSSPTNSASSAANDGSAADIAPLKEIRVVRDLKDLPEGFEHVPIPLVSDTVDKNGNVQELRSFISFQRLDAEDLSGSRWSILKQKAGNWVDIRDLGSNRWYIGQLIHISATECRIQVSTWRKSREEVVSLTTSRNRLAKLGSYTNIQLSPAYPFCRKQGSPWNFGMKDLDAARQDFDRIFYDASQQAEYIQQALLPLVEKSLLSMYFSNELAEEVNHFHCHVLKAVVAWFLTRDSHDDNDDATVQSLLAIIRIILNGIGSCMFFYLKYGGSYSTVKSQRLVYTSYVTSPDVLSSIPSRHPGRSFYFVDNLDLFLQAGGFSLILQRVGLRDVALVEIGLFIMILQNAKPCLMITPRRKRSTSSDRRKVASTPASQMDDFFRDFLNAVLARLRRMSMEELKDEDGIMDYILGGLEMLYRDETLLGGEDAVEVGSSSVDGATEVLDVTFSEAYEVFHLDLAKKHVCCPYLAQRLLGITRLSDLITRAQRKETLQKKSSFTLKRTGSISNGLMNAVYGTSDAEPPATKWLRPRYLAEWLMASDVLEVILGDDETCHKYGLREGVHLELLKRSRSLLEYVNQSGLLTEKHITLLWRAGMNQLRSGKKTIFEVLLTLSRELSADLLDIVMVLATQVQDEDYDDLLVTFIQRIIAIASKSSLEADTGAKKSLTSFASVNPLRSRRASGTSKDAEVYSKIVGIGLSLLWNGIESWESTEGNKSSLLTHIESSFADSVNQVNRVWAGSSSSSSLAKEQQQHLHHYLSLCIESIKSGNAIERSALMVQKIVNGFGTRSGNGGSMTMSTLALARSTFQSGSTTTTTPSELLKELNSRYQLVSIVVSEVTQYMDQSRERGSSVPSIPSSNTAERFLPSAHQLAMEKRLNFLGYLVTSSDLELSYKDIERLWKCFTGELSSVEERDVFYDWLSKVLPSTEDFTQRVHADKSAFSLSTIDAIFNDLTSGSSTKSIRLDIREMTRSSFWAFERLFRCVNVAQRSLRCENGGAVKGAASILVESMDLKGVEALYDIALKAPDEGVGTDAINYIIHLHLNLGSKIVGREVWSTFMSWCLSRLQKSVHSSSTDGQEVYRLLVMMNTFLYQGSQASRNGSTADSREELTVYIRTQDGRTAPPLQYRLRKTVLVGELRDMIGRDSGYPPARVRIITEHKIKLTAQGHDRSTLEKANIFRATSSATKMRAISPVINKRPFQVEAILLAKPESDTIGHVERAVTMSANGCNEDHWDVMKAEVSKQRDSLILLQDLLSYREGICEEAWKLLKMLDYDSEMEKQTRSLNGAVEIDGSIQDKSALNDWNHLLDSASPPKLLYQLELVEKYAMYDYLTPPSPNESLVKKERSESSTGVKHNAWSASFSKLGGRKHLENFVLSINPRQVVAQGPLWMMSVSRVFKLLRHLAPIVQHHDEPSDGVGNLVHQLLEIIKCVQTLEEAEIELGLSTGSRISVVLQAKETIPDGPPVYSRPALRDLDNREDNPTEAHLVVRALQLMTEYVSVTRMEDVNQLLFDNIQRSAEVLLKCLISSRVDAVRKEAVESITGLCNHNNGALASCRRLFLTLIGEFDGPVTEPEYYRTYAKLLARSDGEIPWFNFAPASIKLCRRIKIYVPSEQRTTPDKSRSDLAPVSSGQDKGKSSQSDSLLEALLYTLLVLLRKIPREPPNALDTTNQGGSLRQSLLGTLHQDEEIIQEIYSECLFTGGEEGNDPSERSAQYYLKQPKCRSDSCRKVAFELLKELVGDNADGLRYLLLQMGKSHSLIPPPEVPGRNANAAIVTSKKKRTKSKETLQHATLERAKYVGLKNLGCTCYMNSTIQAFFMMPRVRRQILRYPSVENGVLYQLQSVFAHLEGSAKPYFNPKALTAAMKTWEGEPIDVNVQQDASEFLTSFFQQLESEMNGGMATTDGHHDDNILNAHFGGIFSNELIAEGDRYSESFEPFHVISVPVRDRKNLKESLDSWVEGERVSYTWESPRKEDSEEPPAKVTLDTHKRISIQKLPNQLIVHLKRFEFDYEAMHQTKLHDRFEFPMELDMFEYTKEGQEEARRRRSRSTSGLDDEQNDSSTNSDRSRAPEYYQYELVGTVVHMGTAHSGHYYSFLREQEGEADAEPRWYEFNDTMVTPFDPDQIPVECFGGVDDELKRRGSTGSASNSRKKNRSSFMLIYARTQPKVEDVFVPSAGRPRKKFSDVALALLFVGRMRIRTSARLQQLRARASVIAPEPIRDLIMLENRIFWRKKYLFSPDCLDFTYELVRSRIVSQKDMSSSSAQSPPSRFEPVDVRFEALQLSTKFAFGTLWQNGDVPSVLKWKKILTILYAEERRGSEWLLAILKDNETLLLDLLVTSEHADVRQLMATLLTSAITMASREASVEEDTPSTSEESRSKQRRRSSQSLPLPFEFAFVLFRLMPSLLTVPARHHREYFTVVLDFAMSGHDECAFTVVNSVVGAVVGLLTGLANTQPLLQNELKRTKSRAILKSIDLDRNVLKLLSILLRRGPPPAVDVENAVIPPNLMKNHANLTSNDHEVLTSERFITLITQRASHYTKESKSLEQIVIHLCWESRRVTEMFMDKVMHGIEVEDHDDVKPYFRTLNTLFKIKDSLASERVNDGMTKLIAVMASQQRYYKATEVSIDMLIRLAKRQTSVVVWLQANRMSCTWIEKWLSGHRGNNGYLQQRRTSLVKPNSTSPWVSFDARTEGVARSVDRAITKLLPRIRSALDPESTIETFYDSDDNPNRLVGKRVRVKWAREKWYEGEVEKFDEDSYEHHIVYDDGDRRKYRMSDKIFYVVEAASSSEVATESK</sequence>
<evidence type="ECO:0000256" key="2">
    <source>
        <dbReference type="ARBA" id="ARBA00009085"/>
    </source>
</evidence>
<evidence type="ECO:0000313" key="11">
    <source>
        <dbReference type="Proteomes" id="UP000794436"/>
    </source>
</evidence>
<evidence type="ECO:0000256" key="5">
    <source>
        <dbReference type="ARBA" id="ARBA00022786"/>
    </source>
</evidence>
<evidence type="ECO:0000256" key="8">
    <source>
        <dbReference type="SAM" id="MobiDB-lite"/>
    </source>
</evidence>
<dbReference type="InterPro" id="IPR028889">
    <property type="entry name" value="USP"/>
</dbReference>
<feature type="domain" description="USP" evidence="9">
    <location>
        <begin position="1934"/>
        <end position="2299"/>
    </location>
</feature>
<evidence type="ECO:0000256" key="7">
    <source>
        <dbReference type="ARBA" id="ARBA00022807"/>
    </source>
</evidence>
<reference evidence="10" key="1">
    <citation type="submission" date="2019-03" db="EMBL/GenBank/DDBJ databases">
        <title>Long read genome sequence of the mycoparasitic Pythium oligandrum ATCC 38472 isolated from sugarbeet rhizosphere.</title>
        <authorList>
            <person name="Gaulin E."/>
        </authorList>
    </citation>
    <scope>NUCLEOTIDE SEQUENCE</scope>
    <source>
        <strain evidence="10">ATCC 38472_TT</strain>
    </source>
</reference>
<dbReference type="FunFam" id="3.90.70.10:FF:000022">
    <property type="entry name" value="Ubiquitin carboxyl-terminal hydrolase 24"/>
    <property type="match status" value="1"/>
</dbReference>
<evidence type="ECO:0000256" key="3">
    <source>
        <dbReference type="ARBA" id="ARBA00012759"/>
    </source>
</evidence>
<dbReference type="InterPro" id="IPR001394">
    <property type="entry name" value="Peptidase_C19_UCH"/>
</dbReference>
<dbReference type="Proteomes" id="UP000794436">
    <property type="component" value="Unassembled WGS sequence"/>
</dbReference>
<dbReference type="InterPro" id="IPR038765">
    <property type="entry name" value="Papain-like_cys_pep_sf"/>
</dbReference>
<feature type="region of interest" description="Disordered" evidence="8">
    <location>
        <begin position="53"/>
        <end position="76"/>
    </location>
</feature>
<dbReference type="Pfam" id="PF12030">
    <property type="entry name" value="DUF3517"/>
    <property type="match status" value="1"/>
</dbReference>
<comment type="catalytic activity">
    <reaction evidence="1">
        <text>Thiol-dependent hydrolysis of ester, thioester, amide, peptide and isopeptide bonds formed by the C-terminal Gly of ubiquitin (a 76-residue protein attached to proteins as an intracellular targeting signal).</text>
        <dbReference type="EC" id="3.4.19.12"/>
    </reaction>
</comment>
<feature type="compositionally biased region" description="Low complexity" evidence="8">
    <location>
        <begin position="1764"/>
        <end position="1773"/>
    </location>
</feature>
<dbReference type="PANTHER" id="PTHR24006:SF827">
    <property type="entry name" value="UBIQUITIN CARBOXYL-TERMINAL HYDROLASE 34"/>
    <property type="match status" value="1"/>
</dbReference>
<comment type="caution">
    <text evidence="10">The sequence shown here is derived from an EMBL/GenBank/DDBJ whole genome shotgun (WGS) entry which is preliminary data.</text>
</comment>
<evidence type="ECO:0000256" key="4">
    <source>
        <dbReference type="ARBA" id="ARBA00022670"/>
    </source>
</evidence>
<dbReference type="InterPro" id="IPR021905">
    <property type="entry name" value="DUF3517"/>
</dbReference>
<dbReference type="Pfam" id="PF25010">
    <property type="entry name" value="ARM_UBP24_USP9X-Y"/>
    <property type="match status" value="1"/>
</dbReference>
<dbReference type="EC" id="3.4.19.12" evidence="3"/>
<dbReference type="GO" id="GO:0005634">
    <property type="term" value="C:nucleus"/>
    <property type="evidence" value="ECO:0007669"/>
    <property type="project" value="TreeGrafter"/>
</dbReference>
<dbReference type="EMBL" id="SPLM01000148">
    <property type="protein sequence ID" value="TMW55399.1"/>
    <property type="molecule type" value="Genomic_DNA"/>
</dbReference>
<accession>A0A8K1C2U9</accession>
<dbReference type="SUPFAM" id="SSF54001">
    <property type="entry name" value="Cysteine proteinases"/>
    <property type="match status" value="1"/>
</dbReference>
<evidence type="ECO:0000256" key="1">
    <source>
        <dbReference type="ARBA" id="ARBA00000707"/>
    </source>
</evidence>
<protein>
    <recommendedName>
        <fullName evidence="3">ubiquitinyl hydrolase 1</fullName>
        <ecNumber evidence="3">3.4.19.12</ecNumber>
    </recommendedName>
</protein>
<keyword evidence="5" id="KW-0833">Ubl conjugation pathway</keyword>
<dbReference type="InterPro" id="IPR018200">
    <property type="entry name" value="USP_CS"/>
</dbReference>
<organism evidence="10 11">
    <name type="scientific">Pythium oligandrum</name>
    <name type="common">Mycoparasitic fungus</name>
    <dbReference type="NCBI Taxonomy" id="41045"/>
    <lineage>
        <taxon>Eukaryota</taxon>
        <taxon>Sar</taxon>
        <taxon>Stramenopiles</taxon>
        <taxon>Oomycota</taxon>
        <taxon>Peronosporomycetes</taxon>
        <taxon>Pythiales</taxon>
        <taxon>Pythiaceae</taxon>
        <taxon>Pythium</taxon>
    </lineage>
</organism>
<feature type="compositionally biased region" description="Basic and acidic residues" evidence="8">
    <location>
        <begin position="67"/>
        <end position="76"/>
    </location>
</feature>
<dbReference type="GO" id="GO:0006508">
    <property type="term" value="P:proteolysis"/>
    <property type="evidence" value="ECO:0007669"/>
    <property type="project" value="UniProtKB-KW"/>
</dbReference>
<dbReference type="Gene3D" id="3.90.70.10">
    <property type="entry name" value="Cysteine proteinases"/>
    <property type="match status" value="1"/>
</dbReference>
<keyword evidence="6" id="KW-0378">Hydrolase</keyword>
<dbReference type="PANTHER" id="PTHR24006">
    <property type="entry name" value="UBIQUITIN CARBOXYL-TERMINAL HYDROLASE"/>
    <property type="match status" value="1"/>
</dbReference>
<keyword evidence="11" id="KW-1185">Reference proteome</keyword>
<evidence type="ECO:0000256" key="6">
    <source>
        <dbReference type="ARBA" id="ARBA00022801"/>
    </source>
</evidence>
<feature type="region of interest" description="Disordered" evidence="8">
    <location>
        <begin position="1749"/>
        <end position="1773"/>
    </location>
</feature>
<dbReference type="GO" id="GO:0016579">
    <property type="term" value="P:protein deubiquitination"/>
    <property type="evidence" value="ECO:0007669"/>
    <property type="project" value="InterPro"/>
</dbReference>
<gene>
    <name evidence="10" type="ORF">Poli38472_013290</name>
</gene>
<dbReference type="CDD" id="cd20404">
    <property type="entry name" value="Tudor_Agenet_AtEML-like"/>
    <property type="match status" value="1"/>
</dbReference>
<proteinExistence type="inferred from homology"/>
<comment type="similarity">
    <text evidence="2">Belongs to the peptidase C19 family.</text>
</comment>
<dbReference type="Pfam" id="PF00443">
    <property type="entry name" value="UCH"/>
    <property type="match status" value="1"/>
</dbReference>
<name>A0A8K1C2U9_PYTOL</name>
<dbReference type="InterPro" id="IPR016024">
    <property type="entry name" value="ARM-type_fold"/>
</dbReference>
<dbReference type="SUPFAM" id="SSF48371">
    <property type="entry name" value="ARM repeat"/>
    <property type="match status" value="1"/>
</dbReference>
<dbReference type="GO" id="GO:0004843">
    <property type="term" value="F:cysteine-type deubiquitinase activity"/>
    <property type="evidence" value="ECO:0007669"/>
    <property type="project" value="UniProtKB-EC"/>
</dbReference>
<dbReference type="PROSITE" id="PS50235">
    <property type="entry name" value="USP_3"/>
    <property type="match status" value="1"/>
</dbReference>
<dbReference type="OrthoDB" id="289038at2759"/>
<feature type="region of interest" description="Disordered" evidence="8">
    <location>
        <begin position="2171"/>
        <end position="2204"/>
    </location>
</feature>
<evidence type="ECO:0000313" key="10">
    <source>
        <dbReference type="EMBL" id="TMW55399.1"/>
    </source>
</evidence>
<dbReference type="InterPro" id="IPR050164">
    <property type="entry name" value="Peptidase_C19"/>
</dbReference>
<dbReference type="PROSITE" id="PS00973">
    <property type="entry name" value="USP_2"/>
    <property type="match status" value="1"/>
</dbReference>
<evidence type="ECO:0000259" key="9">
    <source>
        <dbReference type="PROSITE" id="PS50235"/>
    </source>
</evidence>
<keyword evidence="4" id="KW-0645">Protease</keyword>
<keyword evidence="7" id="KW-0788">Thiol protease</keyword>
<dbReference type="Gene3D" id="2.30.30.140">
    <property type="match status" value="1"/>
</dbReference>
<dbReference type="GO" id="GO:0005829">
    <property type="term" value="C:cytosol"/>
    <property type="evidence" value="ECO:0007669"/>
    <property type="project" value="TreeGrafter"/>
</dbReference>
<feature type="region of interest" description="Disordered" evidence="8">
    <location>
        <begin position="2498"/>
        <end position="2520"/>
    </location>
</feature>